<feature type="compositionally biased region" description="Basic and acidic residues" evidence="1">
    <location>
        <begin position="38"/>
        <end position="54"/>
    </location>
</feature>
<proteinExistence type="predicted"/>
<evidence type="ECO:0000313" key="2">
    <source>
        <dbReference type="EMBL" id="GAA2666467.1"/>
    </source>
</evidence>
<name>A0ABP6EHK7_9ACTN</name>
<organism evidence="2 3">
    <name type="scientific">Streptomyces lunalinharesii</name>
    <dbReference type="NCBI Taxonomy" id="333384"/>
    <lineage>
        <taxon>Bacteria</taxon>
        <taxon>Bacillati</taxon>
        <taxon>Actinomycetota</taxon>
        <taxon>Actinomycetes</taxon>
        <taxon>Kitasatosporales</taxon>
        <taxon>Streptomycetaceae</taxon>
        <taxon>Streptomyces</taxon>
    </lineage>
</organism>
<dbReference type="Proteomes" id="UP001500994">
    <property type="component" value="Unassembled WGS sequence"/>
</dbReference>
<feature type="compositionally biased region" description="Basic and acidic residues" evidence="1">
    <location>
        <begin position="99"/>
        <end position="114"/>
    </location>
</feature>
<keyword evidence="3" id="KW-1185">Reference proteome</keyword>
<sequence>MVLKADVVVCVTASARSHHRDARSANSEVRCRYRRKPSLIEDTARKKVPAERGRKSSGISAGLRNFDVEPAGNESKRDCRTANTHAEPTTWAQYQPAHQRRDFPINAFPDRDVM</sequence>
<feature type="region of interest" description="Disordered" evidence="1">
    <location>
        <begin position="36"/>
        <end position="114"/>
    </location>
</feature>
<reference evidence="3" key="1">
    <citation type="journal article" date="2019" name="Int. J. Syst. Evol. Microbiol.">
        <title>The Global Catalogue of Microorganisms (GCM) 10K type strain sequencing project: providing services to taxonomists for standard genome sequencing and annotation.</title>
        <authorList>
            <consortium name="The Broad Institute Genomics Platform"/>
            <consortium name="The Broad Institute Genome Sequencing Center for Infectious Disease"/>
            <person name="Wu L."/>
            <person name="Ma J."/>
        </authorList>
    </citation>
    <scope>NUCLEOTIDE SEQUENCE [LARGE SCALE GENOMIC DNA]</scope>
    <source>
        <strain evidence="3">JCM 16374</strain>
    </source>
</reference>
<evidence type="ECO:0000256" key="1">
    <source>
        <dbReference type="SAM" id="MobiDB-lite"/>
    </source>
</evidence>
<feature type="compositionally biased region" description="Polar residues" evidence="1">
    <location>
        <begin position="81"/>
        <end position="93"/>
    </location>
</feature>
<evidence type="ECO:0000313" key="3">
    <source>
        <dbReference type="Proteomes" id="UP001500994"/>
    </source>
</evidence>
<accession>A0ABP6EHK7</accession>
<gene>
    <name evidence="2" type="ORF">GCM10009864_39830</name>
</gene>
<comment type="caution">
    <text evidence="2">The sequence shown here is derived from an EMBL/GenBank/DDBJ whole genome shotgun (WGS) entry which is preliminary data.</text>
</comment>
<dbReference type="EMBL" id="BAAARK010000012">
    <property type="protein sequence ID" value="GAA2666467.1"/>
    <property type="molecule type" value="Genomic_DNA"/>
</dbReference>
<protein>
    <submittedName>
        <fullName evidence="2">Uncharacterized protein</fullName>
    </submittedName>
</protein>